<organism evidence="1 2">
    <name type="scientific">Marinobacterium aestuariivivens</name>
    <dbReference type="NCBI Taxonomy" id="1698799"/>
    <lineage>
        <taxon>Bacteria</taxon>
        <taxon>Pseudomonadati</taxon>
        <taxon>Pseudomonadota</taxon>
        <taxon>Gammaproteobacteria</taxon>
        <taxon>Oceanospirillales</taxon>
        <taxon>Oceanospirillaceae</taxon>
        <taxon>Marinobacterium</taxon>
    </lineage>
</organism>
<reference evidence="2" key="1">
    <citation type="journal article" date="2019" name="Int. J. Syst. Evol. Microbiol.">
        <title>The Global Catalogue of Microorganisms (GCM) 10K type strain sequencing project: providing services to taxonomists for standard genome sequencing and annotation.</title>
        <authorList>
            <consortium name="The Broad Institute Genomics Platform"/>
            <consortium name="The Broad Institute Genome Sequencing Center for Infectious Disease"/>
            <person name="Wu L."/>
            <person name="Ma J."/>
        </authorList>
    </citation>
    <scope>NUCLEOTIDE SEQUENCE [LARGE SCALE GENOMIC DNA]</scope>
    <source>
        <strain evidence="2">NBRC 111756</strain>
    </source>
</reference>
<dbReference type="PANTHER" id="PTHR39206:SF1">
    <property type="entry name" value="SLL8004 PROTEIN"/>
    <property type="match status" value="1"/>
</dbReference>
<dbReference type="Pfam" id="PF13671">
    <property type="entry name" value="AAA_33"/>
    <property type="match status" value="1"/>
</dbReference>
<dbReference type="Proteomes" id="UP001596422">
    <property type="component" value="Unassembled WGS sequence"/>
</dbReference>
<dbReference type="Gene3D" id="3.40.50.300">
    <property type="entry name" value="P-loop containing nucleotide triphosphate hydrolases"/>
    <property type="match status" value="1"/>
</dbReference>
<gene>
    <name evidence="1" type="ORF">ACFQDL_26610</name>
</gene>
<evidence type="ECO:0000313" key="1">
    <source>
        <dbReference type="EMBL" id="MFC6673261.1"/>
    </source>
</evidence>
<comment type="caution">
    <text evidence="1">The sequence shown here is derived from an EMBL/GenBank/DDBJ whole genome shotgun (WGS) entry which is preliminary data.</text>
</comment>
<dbReference type="EMBL" id="JBHSWE010000001">
    <property type="protein sequence ID" value="MFC6673261.1"/>
    <property type="molecule type" value="Genomic_DNA"/>
</dbReference>
<dbReference type="SUPFAM" id="SSF52540">
    <property type="entry name" value="P-loop containing nucleoside triphosphate hydrolases"/>
    <property type="match status" value="1"/>
</dbReference>
<accession>A0ABW2A6V2</accession>
<proteinExistence type="predicted"/>
<dbReference type="InterPro" id="IPR027417">
    <property type="entry name" value="P-loop_NTPase"/>
</dbReference>
<protein>
    <submittedName>
        <fullName evidence="1">AAA family ATPase</fullName>
    </submittedName>
</protein>
<name>A0ABW2A6V2_9GAMM</name>
<keyword evidence="2" id="KW-1185">Reference proteome</keyword>
<dbReference type="RefSeq" id="WP_379911633.1">
    <property type="nucleotide sequence ID" value="NZ_JBHSWE010000001.1"/>
</dbReference>
<evidence type="ECO:0000313" key="2">
    <source>
        <dbReference type="Proteomes" id="UP001596422"/>
    </source>
</evidence>
<dbReference type="PANTHER" id="PTHR39206">
    <property type="entry name" value="SLL8004 PROTEIN"/>
    <property type="match status" value="1"/>
</dbReference>
<sequence length="181" mass="20200">MLVGGNGAGKSTFYDRVLKPLGMPFINADLIARDLYPDNPEAMSYQAAKLAENLRNEHLESGDSFCFETVFSHPSKIDFIARAKAFGYQVILVVIHVGNSALNRARIAQRVIDGGHRVPDEKVLARIPRMLDHVRLAIPLCDQVRALDNSRLDQPFLPVLTIRGGLRTLHMDPLPEWAQAF</sequence>